<sequence>MANSTSALTSLPIYSRLDPLRRETRLLTLHPSKDHTIPINASLHVVSLYHHHHYEALSYCWGSDETQPSISLSGQDFKINSNLHSALFRLRNGRHPRIIWIDALCINQKDVAERGSQVQLMEEIYKRCESCFIWLGESNNKTNTAIMVLRDWAGAGHLHDYNFSASHITAAAELTSRPWFLRLWTVQESILPQNLVVICGEDTWSWSIFVDAFKSLEKHLTSPCCSVHNDTANEHVRQINEFIQAVAVIEHSRDLYPKKRDPLTCLNTFRVRDAKDARDKIYGLLSLIHLPDEKFIEVSYEDPVEKIYTRLCEKFIEQAGSLEVLKYVLRGVDGEQSKRLTLPSWVPDWTLRIPEPRWQQGRLNRYSLYNACGRTSKRYKPEFLDIAQKSILKVKAISCGTVASVGEERHADMGEQLPKDWYGLAAASCSREASIVRDDFFRTVIMDTFVDLAGGKVKPSRRATHVDYKKYRKWPALIVEGSWPKVTDGLHFSLETATLLRSFFVTSDGHFGIGPAGMKPRDEIFVVEGGSCPLVLRSTDQNNHYILLGDCYLDKFMDGEAITEFETRSKFVYIE</sequence>
<dbReference type="EMBL" id="KZ613960">
    <property type="protein sequence ID" value="PMD32059.1"/>
    <property type="molecule type" value="Genomic_DNA"/>
</dbReference>
<dbReference type="OrthoDB" id="2157530at2759"/>
<dbReference type="AlphaFoldDB" id="A0A2J6R0Q3"/>
<evidence type="ECO:0000259" key="1">
    <source>
        <dbReference type="Pfam" id="PF06985"/>
    </source>
</evidence>
<dbReference type="Pfam" id="PF26639">
    <property type="entry name" value="Het-6_barrel"/>
    <property type="match status" value="1"/>
</dbReference>
<evidence type="ECO:0000313" key="3">
    <source>
        <dbReference type="Proteomes" id="UP000235786"/>
    </source>
</evidence>
<protein>
    <submittedName>
        <fullName evidence="2">HET-domain-containing protein</fullName>
    </submittedName>
</protein>
<evidence type="ECO:0000313" key="2">
    <source>
        <dbReference type="EMBL" id="PMD32059.1"/>
    </source>
</evidence>
<name>A0A2J6R0Q3_HYAVF</name>
<keyword evidence="3" id="KW-1185">Reference proteome</keyword>
<dbReference type="PANTHER" id="PTHR24148">
    <property type="entry name" value="ANKYRIN REPEAT DOMAIN-CONTAINING PROTEIN 39 HOMOLOG-RELATED"/>
    <property type="match status" value="1"/>
</dbReference>
<reference evidence="2 3" key="1">
    <citation type="submission" date="2016-04" db="EMBL/GenBank/DDBJ databases">
        <title>A degradative enzymes factory behind the ericoid mycorrhizal symbiosis.</title>
        <authorList>
            <consortium name="DOE Joint Genome Institute"/>
            <person name="Martino E."/>
            <person name="Morin E."/>
            <person name="Grelet G."/>
            <person name="Kuo A."/>
            <person name="Kohler A."/>
            <person name="Daghino S."/>
            <person name="Barry K."/>
            <person name="Choi C."/>
            <person name="Cichocki N."/>
            <person name="Clum A."/>
            <person name="Copeland A."/>
            <person name="Hainaut M."/>
            <person name="Haridas S."/>
            <person name="Labutti K."/>
            <person name="Lindquist E."/>
            <person name="Lipzen A."/>
            <person name="Khouja H.-R."/>
            <person name="Murat C."/>
            <person name="Ohm R."/>
            <person name="Olson A."/>
            <person name="Spatafora J."/>
            <person name="Veneault-Fourrey C."/>
            <person name="Henrissat B."/>
            <person name="Grigoriev I."/>
            <person name="Martin F."/>
            <person name="Perotto S."/>
        </authorList>
    </citation>
    <scope>NUCLEOTIDE SEQUENCE [LARGE SCALE GENOMIC DNA]</scope>
    <source>
        <strain evidence="2 3">F</strain>
    </source>
</reference>
<dbReference type="InterPro" id="IPR010730">
    <property type="entry name" value="HET"/>
</dbReference>
<organism evidence="2 3">
    <name type="scientific">Hyaloscypha variabilis (strain UAMH 11265 / GT02V1 / F)</name>
    <name type="common">Meliniomyces variabilis</name>
    <dbReference type="NCBI Taxonomy" id="1149755"/>
    <lineage>
        <taxon>Eukaryota</taxon>
        <taxon>Fungi</taxon>
        <taxon>Dikarya</taxon>
        <taxon>Ascomycota</taxon>
        <taxon>Pezizomycotina</taxon>
        <taxon>Leotiomycetes</taxon>
        <taxon>Helotiales</taxon>
        <taxon>Hyaloscyphaceae</taxon>
        <taxon>Hyaloscypha</taxon>
        <taxon>Hyaloscypha variabilis</taxon>
    </lineage>
</organism>
<feature type="domain" description="Heterokaryon incompatibility" evidence="1">
    <location>
        <begin position="54"/>
        <end position="188"/>
    </location>
</feature>
<dbReference type="InterPro" id="IPR052895">
    <property type="entry name" value="HetReg/Transcr_Mod"/>
</dbReference>
<gene>
    <name evidence="2" type="ORF">L207DRAFT_518928</name>
</gene>
<dbReference type="Pfam" id="PF06985">
    <property type="entry name" value="HET"/>
    <property type="match status" value="1"/>
</dbReference>
<dbReference type="PANTHER" id="PTHR24148:SF64">
    <property type="entry name" value="HETEROKARYON INCOMPATIBILITY DOMAIN-CONTAINING PROTEIN"/>
    <property type="match status" value="1"/>
</dbReference>
<dbReference type="Proteomes" id="UP000235786">
    <property type="component" value="Unassembled WGS sequence"/>
</dbReference>
<accession>A0A2J6R0Q3</accession>
<proteinExistence type="predicted"/>